<feature type="region of interest" description="Disordered" evidence="1">
    <location>
        <begin position="1"/>
        <end position="98"/>
    </location>
</feature>
<dbReference type="EMBL" id="LFJN01000031">
    <property type="protein sequence ID" value="KPI36435.1"/>
    <property type="molecule type" value="Genomic_DNA"/>
</dbReference>
<feature type="compositionally biased region" description="Polar residues" evidence="1">
    <location>
        <begin position="188"/>
        <end position="199"/>
    </location>
</feature>
<evidence type="ECO:0000313" key="3">
    <source>
        <dbReference type="Proteomes" id="UP000038010"/>
    </source>
</evidence>
<evidence type="ECO:0000256" key="1">
    <source>
        <dbReference type="SAM" id="MobiDB-lite"/>
    </source>
</evidence>
<evidence type="ECO:0000313" key="2">
    <source>
        <dbReference type="EMBL" id="KPI36435.1"/>
    </source>
</evidence>
<feature type="compositionally biased region" description="Polar residues" evidence="1">
    <location>
        <begin position="146"/>
        <end position="157"/>
    </location>
</feature>
<feature type="region of interest" description="Disordered" evidence="1">
    <location>
        <begin position="145"/>
        <end position="247"/>
    </location>
</feature>
<keyword evidence="3" id="KW-1185">Reference proteome</keyword>
<dbReference type="GeneID" id="28734871"/>
<feature type="compositionally biased region" description="Basic and acidic residues" evidence="1">
    <location>
        <begin position="263"/>
        <end position="274"/>
    </location>
</feature>
<proteinExistence type="predicted"/>
<protein>
    <submittedName>
        <fullName evidence="2">Uncharacterized protein</fullName>
    </submittedName>
</protein>
<feature type="compositionally biased region" description="Polar residues" evidence="1">
    <location>
        <begin position="522"/>
        <end position="533"/>
    </location>
</feature>
<feature type="region of interest" description="Disordered" evidence="1">
    <location>
        <begin position="318"/>
        <end position="412"/>
    </location>
</feature>
<feature type="compositionally biased region" description="Polar residues" evidence="1">
    <location>
        <begin position="24"/>
        <end position="71"/>
    </location>
</feature>
<organism evidence="2 3">
    <name type="scientific">Cyphellophora attinorum</name>
    <dbReference type="NCBI Taxonomy" id="1664694"/>
    <lineage>
        <taxon>Eukaryota</taxon>
        <taxon>Fungi</taxon>
        <taxon>Dikarya</taxon>
        <taxon>Ascomycota</taxon>
        <taxon>Pezizomycotina</taxon>
        <taxon>Eurotiomycetes</taxon>
        <taxon>Chaetothyriomycetidae</taxon>
        <taxon>Chaetothyriales</taxon>
        <taxon>Cyphellophoraceae</taxon>
        <taxon>Cyphellophora</taxon>
    </lineage>
</organism>
<feature type="region of interest" description="Disordered" evidence="1">
    <location>
        <begin position="443"/>
        <end position="539"/>
    </location>
</feature>
<dbReference type="Proteomes" id="UP000038010">
    <property type="component" value="Unassembled WGS sequence"/>
</dbReference>
<feature type="compositionally biased region" description="Polar residues" evidence="1">
    <location>
        <begin position="484"/>
        <end position="494"/>
    </location>
</feature>
<dbReference type="RefSeq" id="XP_017996398.1">
    <property type="nucleotide sequence ID" value="XM_018142991.1"/>
</dbReference>
<gene>
    <name evidence="2" type="ORF">AB675_2978</name>
</gene>
<name>A0A0N1GZA9_9EURO</name>
<feature type="region of interest" description="Disordered" evidence="1">
    <location>
        <begin position="259"/>
        <end position="284"/>
    </location>
</feature>
<dbReference type="AlphaFoldDB" id="A0A0N1GZA9"/>
<feature type="compositionally biased region" description="Basic and acidic residues" evidence="1">
    <location>
        <begin position="165"/>
        <end position="174"/>
    </location>
</feature>
<dbReference type="OrthoDB" id="4152101at2759"/>
<sequence>MNRNELAALLAATHSNKSPRTDPQHSSAAPLSPRQLFQSRVRNLGSHNDIVSPQSSAQYPERTSSLSPTKPTQRRSSRLRQAAVTRKPLPAKPSTAPDFVLEERAAWEGSKGQDYTQHNDDDFILIPASNDSSDSLDQQKLVPFARTSNDNAQIQRPKTSRGRPQTRDVEETKSGKTPVRPSKFLEGSMNTRSVGVSSTWDEHGDRLSLDLASEDSDATPRAARPSTDSLSSSDLSDFRPQCTTPATIRQRLSKFASSLKPVAEAEKTDVTDHKTPKRKGLRKSISTWSMHKLFGASGSDADSSDSAKVQQLDALNERKRKAEEAYEQQFGTKKQKSNGGGTVHDPHATIRGPQRTLKKKRSTSQTSTITPATKRRRGPATSTALPADPVEISEEDRTTDHRKRPSRRELEKENHQLRALLREQQAQSRANLQVAASRSMYHLPLEDKNPGQHRQAPATRKSTRSHMMADIPPVPPLPGRGALTNKTNTNTNVYSPPADTGTMKRIRAMPSPGRSQQEDTENNVPAGSRNSWNWPDDVF</sequence>
<reference evidence="2 3" key="1">
    <citation type="submission" date="2015-06" db="EMBL/GenBank/DDBJ databases">
        <title>Draft genome of the ant-associated black yeast Phialophora attae CBS 131958.</title>
        <authorList>
            <person name="Moreno L.F."/>
            <person name="Stielow B.J."/>
            <person name="de Hoog S."/>
            <person name="Vicente V.A."/>
            <person name="Weiss V.A."/>
            <person name="de Vries M."/>
            <person name="Cruz L.M."/>
            <person name="Souza E.M."/>
        </authorList>
    </citation>
    <scope>NUCLEOTIDE SEQUENCE [LARGE SCALE GENOMIC DNA]</scope>
    <source>
        <strain evidence="2 3">CBS 131958</strain>
    </source>
</reference>
<dbReference type="VEuPathDB" id="FungiDB:AB675_2978"/>
<comment type="caution">
    <text evidence="2">The sequence shown here is derived from an EMBL/GenBank/DDBJ whole genome shotgun (WGS) entry which is preliminary data.</text>
</comment>
<accession>A0A0N1GZA9</accession>
<feature type="compositionally biased region" description="Low complexity" evidence="1">
    <location>
        <begin position="226"/>
        <end position="235"/>
    </location>
</feature>